<proteinExistence type="predicted"/>
<reference evidence="2 3" key="1">
    <citation type="submission" date="2018-08" db="EMBL/GenBank/DDBJ databases">
        <title>Genome and evolution of the arbuscular mycorrhizal fungus Diversispora epigaea (formerly Glomus versiforme) and its bacterial endosymbionts.</title>
        <authorList>
            <person name="Sun X."/>
            <person name="Fei Z."/>
            <person name="Harrison M."/>
        </authorList>
    </citation>
    <scope>NUCLEOTIDE SEQUENCE [LARGE SCALE GENOMIC DNA]</scope>
    <source>
        <strain evidence="2 3">IT104</strain>
    </source>
</reference>
<dbReference type="GO" id="GO:0005524">
    <property type="term" value="F:ATP binding"/>
    <property type="evidence" value="ECO:0007669"/>
    <property type="project" value="InterPro"/>
</dbReference>
<gene>
    <name evidence="2" type="ORF">Glove_1033g27</name>
</gene>
<dbReference type="Gene3D" id="1.10.510.10">
    <property type="entry name" value="Transferase(Phosphotransferase) domain 1"/>
    <property type="match status" value="1"/>
</dbReference>
<evidence type="ECO:0000313" key="3">
    <source>
        <dbReference type="Proteomes" id="UP000266861"/>
    </source>
</evidence>
<dbReference type="OrthoDB" id="544350at2759"/>
<accession>A0A397FYC0</accession>
<dbReference type="InterPro" id="IPR000719">
    <property type="entry name" value="Prot_kinase_dom"/>
</dbReference>
<feature type="domain" description="Protein kinase" evidence="1">
    <location>
        <begin position="1"/>
        <end position="136"/>
    </location>
</feature>
<dbReference type="PROSITE" id="PS50011">
    <property type="entry name" value="PROTEIN_KINASE_DOM"/>
    <property type="match status" value="1"/>
</dbReference>
<dbReference type="EMBL" id="PQFF01000657">
    <property type="protein sequence ID" value="RHZ43527.1"/>
    <property type="molecule type" value="Genomic_DNA"/>
</dbReference>
<evidence type="ECO:0000259" key="1">
    <source>
        <dbReference type="PROSITE" id="PS50011"/>
    </source>
</evidence>
<dbReference type="AlphaFoldDB" id="A0A397FYC0"/>
<keyword evidence="3" id="KW-1185">Reference proteome</keyword>
<protein>
    <recommendedName>
        <fullName evidence="1">Protein kinase domain-containing protein</fullName>
    </recommendedName>
</protein>
<organism evidence="2 3">
    <name type="scientific">Diversispora epigaea</name>
    <dbReference type="NCBI Taxonomy" id="1348612"/>
    <lineage>
        <taxon>Eukaryota</taxon>
        <taxon>Fungi</taxon>
        <taxon>Fungi incertae sedis</taxon>
        <taxon>Mucoromycota</taxon>
        <taxon>Glomeromycotina</taxon>
        <taxon>Glomeromycetes</taxon>
        <taxon>Diversisporales</taxon>
        <taxon>Diversisporaceae</taxon>
        <taxon>Diversispora</taxon>
    </lineage>
</organism>
<dbReference type="SUPFAM" id="SSF56112">
    <property type="entry name" value="Protein kinase-like (PK-like)"/>
    <property type="match status" value="1"/>
</dbReference>
<sequence>MPYLLQFDFMELRKIQKHIHILWLSNINKLDIVHQDFHPGNILSYEFKNSSNLQISDFGLSKLIRANPNNPEKKNIFGVLPYIVPEVLSGVGINKYNSLNYQTHPQPIYTSRLLNYSNLSKPKNEDFEGELEELLL</sequence>
<dbReference type="InterPro" id="IPR011009">
    <property type="entry name" value="Kinase-like_dom_sf"/>
</dbReference>
<dbReference type="GO" id="GO:0004672">
    <property type="term" value="F:protein kinase activity"/>
    <property type="evidence" value="ECO:0007669"/>
    <property type="project" value="InterPro"/>
</dbReference>
<evidence type="ECO:0000313" key="2">
    <source>
        <dbReference type="EMBL" id="RHZ43527.1"/>
    </source>
</evidence>
<dbReference type="Pfam" id="PF00069">
    <property type="entry name" value="Pkinase"/>
    <property type="match status" value="1"/>
</dbReference>
<name>A0A397FYC0_9GLOM</name>
<dbReference type="STRING" id="1348612.A0A397FYC0"/>
<dbReference type="Proteomes" id="UP000266861">
    <property type="component" value="Unassembled WGS sequence"/>
</dbReference>
<comment type="caution">
    <text evidence="2">The sequence shown here is derived from an EMBL/GenBank/DDBJ whole genome shotgun (WGS) entry which is preliminary data.</text>
</comment>